<dbReference type="InterPro" id="IPR006311">
    <property type="entry name" value="TAT_signal"/>
</dbReference>
<evidence type="ECO:0000259" key="3">
    <source>
        <dbReference type="Pfam" id="PF12708"/>
    </source>
</evidence>
<evidence type="ECO:0000256" key="2">
    <source>
        <dbReference type="SAM" id="Phobius"/>
    </source>
</evidence>
<reference evidence="4 5" key="1">
    <citation type="journal article" date="2007" name="Int. J. Syst. Evol. Microbiol.">
        <title>Paenibacillus ginsengarvi sp. nov., isolated from soil from ginseng cultivation.</title>
        <authorList>
            <person name="Yoon M.H."/>
            <person name="Ten L.N."/>
            <person name="Im W.T."/>
        </authorList>
    </citation>
    <scope>NUCLEOTIDE SEQUENCE [LARGE SCALE GENOMIC DNA]</scope>
    <source>
        <strain evidence="4 5">KCTC 13059</strain>
    </source>
</reference>
<dbReference type="InterPro" id="IPR012334">
    <property type="entry name" value="Pectin_lyas_fold"/>
</dbReference>
<name>A0A3B0CN10_9BACL</name>
<keyword evidence="2" id="KW-0472">Membrane</keyword>
<dbReference type="OrthoDB" id="2492682at2"/>
<evidence type="ECO:0000313" key="4">
    <source>
        <dbReference type="EMBL" id="RKN86261.1"/>
    </source>
</evidence>
<evidence type="ECO:0000256" key="1">
    <source>
        <dbReference type="SAM" id="MobiDB-lite"/>
    </source>
</evidence>
<organism evidence="4 5">
    <name type="scientific">Paenibacillus ginsengarvi</name>
    <dbReference type="NCBI Taxonomy" id="400777"/>
    <lineage>
        <taxon>Bacteria</taxon>
        <taxon>Bacillati</taxon>
        <taxon>Bacillota</taxon>
        <taxon>Bacilli</taxon>
        <taxon>Bacillales</taxon>
        <taxon>Paenibacillaceae</taxon>
        <taxon>Paenibacillus</taxon>
    </lineage>
</organism>
<dbReference type="AlphaFoldDB" id="A0A3B0CN10"/>
<protein>
    <recommendedName>
        <fullName evidence="3">Rhamnogalacturonase A/B/Epimerase-like pectate lyase domain-containing protein</fullName>
    </recommendedName>
</protein>
<feature type="transmembrane region" description="Helical" evidence="2">
    <location>
        <begin position="38"/>
        <end position="58"/>
    </location>
</feature>
<sequence>MTETRIDGHNGQNGSEHEGEAGHRTGGSLEKQMSRRRLLTSIGLAGTAVVTAGVFHGAEALTGKGVSDSVYGKRGHGDPRLMAALAVTDAKDYGATGDGITDDSSSLTDAIADLSDGGDLLFPPGHYRIGSNLTFPAKITLVFANGARLAPDAGIVVTIEGCVDASLTHIFEGAGTVQGLLREEAVYP</sequence>
<dbReference type="PROSITE" id="PS51318">
    <property type="entry name" value="TAT"/>
    <property type="match status" value="1"/>
</dbReference>
<dbReference type="InterPro" id="IPR024535">
    <property type="entry name" value="RHGA/B-epi-like_pectate_lyase"/>
</dbReference>
<dbReference type="Gene3D" id="2.160.20.10">
    <property type="entry name" value="Single-stranded right-handed beta-helix, Pectin lyase-like"/>
    <property type="match status" value="1"/>
</dbReference>
<dbReference type="EMBL" id="RBAH01000002">
    <property type="protein sequence ID" value="RKN86261.1"/>
    <property type="molecule type" value="Genomic_DNA"/>
</dbReference>
<proteinExistence type="predicted"/>
<keyword evidence="2" id="KW-1133">Transmembrane helix</keyword>
<keyword evidence="5" id="KW-1185">Reference proteome</keyword>
<comment type="caution">
    <text evidence="4">The sequence shown here is derived from an EMBL/GenBank/DDBJ whole genome shotgun (WGS) entry which is preliminary data.</text>
</comment>
<dbReference type="InterPro" id="IPR011050">
    <property type="entry name" value="Pectin_lyase_fold/virulence"/>
</dbReference>
<evidence type="ECO:0000313" key="5">
    <source>
        <dbReference type="Proteomes" id="UP000282311"/>
    </source>
</evidence>
<gene>
    <name evidence="4" type="ORF">D7M11_04420</name>
</gene>
<dbReference type="Pfam" id="PF12708">
    <property type="entry name" value="Pect-lyase_RHGA_epim"/>
    <property type="match status" value="1"/>
</dbReference>
<keyword evidence="2" id="KW-0812">Transmembrane</keyword>
<dbReference type="RefSeq" id="WP_120745952.1">
    <property type="nucleotide sequence ID" value="NZ_RBAH01000002.1"/>
</dbReference>
<feature type="region of interest" description="Disordered" evidence="1">
    <location>
        <begin position="1"/>
        <end position="32"/>
    </location>
</feature>
<dbReference type="SUPFAM" id="SSF51126">
    <property type="entry name" value="Pectin lyase-like"/>
    <property type="match status" value="1"/>
</dbReference>
<dbReference type="Proteomes" id="UP000282311">
    <property type="component" value="Unassembled WGS sequence"/>
</dbReference>
<feature type="domain" description="Rhamnogalacturonase A/B/Epimerase-like pectate lyase" evidence="3">
    <location>
        <begin position="89"/>
        <end position="142"/>
    </location>
</feature>
<accession>A0A3B0CN10</accession>